<sequence>MTRVCRLVGLATALAIPTATLADGFDNGFEGNDLGGWQLDPAPPADTVEVIEGPEGPALFPIYNSFELAPDGQVSPRLGDYMLRLGTPKLNNETQNRGVNGISQEFVAESPALAIALRLFSTDHRGDDILRISLSDSSGLELASDNTFEFNNAAGDNCRASCEATIDTGKRKDVIDSGWQDIQFSGLAAGEIYTLRIELEAGQNESLSSWLYVDGVNAPPTASINFNPGQSGPAVEGDFVVFDCLDSVDPENSELACIWTAEFAGVSPQPIIGRTVVYSFPNDGTGTINLEVTDGEESTTASTSITIQNQEPLVNALNVEVLPGASVDLVCRFADPGAADTHSVDISVSGGTTGDIEIDTENVPALSSGVARTSFTAPEQAGDISGSCSVTDDSGSTGSDNFTISVLEVAALQDRVAANTGSTVGMPQVLPTDQSSLGGLKDPNSLAVYEIRLPNGGPLPAGTEVSVTAKFPVDYDIVLLNGSTETISAAPWVSAPFVSAPFVSAPFVSVPFVSAPFVSAPFVSAPFVSAPFVSAPFVSAPFVSAPFVSAPFVSAPFVSAPLTTSLWEQPGFLFENFPLSQLAGAPDGSNISGIDVSFQDLGALGSGDLTNEAVFVKGLSAEFGTNTEQLLVEIGPGEQGLYLAVIPQAGSFSAAPFNLEVEAAIPPETASLLGPACAGTPLVANPSTGIETLRAYGSKTLIVTQKQRMMATFDMDDAEWEAWMLAMDPFFSHPSVQATVISVPGNWYDTADMEPCNVQAQNAVAANIKGAIDSARTEATQFVQLMGSLDIIMPYYLPDETQTGNEALFAADLLTLPGTPLGVAISEGYMLTDAFYVDADPQPFNGRLLYLEDISISRLVETPGEILANAQRFVETGGVINILSVEAGTPGAGTQSTGYDFFIDGTDVINDILDSDYPGTNTTRNDDSWDAATLRCQFFGAGENCSKPISAVNAVNAHMSYNAGLTAKGFNCQYRPQMFPELCADEIIDPLGEVFLSTESASIYEDPDADGPAIAINGVTFSIGCHSGLSVPDAWGLPEILDLPLDPAKDWVQELGTWVGSYNFAYGDTDVADRGTEGIMPLVIANFAEGMSLGQALTEAKWQYGAGLFEFGVYDEKSLVGLNLFGMPQATLESSVTTSTLATSAAGSASGTSTGDELVVNLEETDTGGPTINSSAGGSIDLHSNDKGIWYSISGNAQAIVGRPLLPVLKPFELRPVGTTSVHAVALRGGTFTTYLDEDPVFPAQTHDLVTDISEPQPCVETLSPSLIASVNTFDSPNGLLQSLVIQPGQFKCTDSPAAQDADGYQVNGDFRIWNSIDLELLHPATVALDSDRQPPEVTRQDLLGDPATGIVNATLDAEDPSGIREVIALVYRDDDGLPGGTGTATPYSTTTRNGDGLFELVLPNAFDNLLSFQYIDEAGNITAKTLKGALLRAIEVTIRTSIISQGSSTQVVVEIGDFDKLVAPYMVVDFGDGSEPLLLELDEPDPELFELVNNPDGSATVTIDYDYSGFTGNSITIRVEVRSAGGLGNDEKTISLCSDQEGDVSIPAADIIGCGVTSEGTELTIDVILAADIAADIQYRLVLPDTNTQIKYADGSVTGPKNLKISASAVSSDRISFTFDARRLNWDGVAPFRFLFQTQDGVSGGQGQGFVDSTDVKLYEP</sequence>
<accession>A0A5B0WUI2</accession>
<gene>
    <name evidence="3" type="ORF">F0M18_13560</name>
</gene>
<feature type="chain" id="PRO_5023041716" evidence="2">
    <location>
        <begin position="23"/>
        <end position="1662"/>
    </location>
</feature>
<evidence type="ECO:0000256" key="2">
    <source>
        <dbReference type="SAM" id="SignalP"/>
    </source>
</evidence>
<organism evidence="3 4">
    <name type="scientific">Pseudohalioglobus sediminis</name>
    <dbReference type="NCBI Taxonomy" id="2606449"/>
    <lineage>
        <taxon>Bacteria</taxon>
        <taxon>Pseudomonadati</taxon>
        <taxon>Pseudomonadota</taxon>
        <taxon>Gammaproteobacteria</taxon>
        <taxon>Cellvibrionales</taxon>
        <taxon>Halieaceae</taxon>
        <taxon>Pseudohalioglobus</taxon>
    </lineage>
</organism>
<evidence type="ECO:0000313" key="3">
    <source>
        <dbReference type="EMBL" id="KAA1190087.1"/>
    </source>
</evidence>
<dbReference type="EMBL" id="VTUX01000006">
    <property type="protein sequence ID" value="KAA1190087.1"/>
    <property type="molecule type" value="Genomic_DNA"/>
</dbReference>
<dbReference type="Proteomes" id="UP000323708">
    <property type="component" value="Unassembled WGS sequence"/>
</dbReference>
<evidence type="ECO:0000313" key="4">
    <source>
        <dbReference type="Proteomes" id="UP000323708"/>
    </source>
</evidence>
<feature type="compositionally biased region" description="Low complexity" evidence="1">
    <location>
        <begin position="385"/>
        <end position="397"/>
    </location>
</feature>
<dbReference type="SUPFAM" id="SSF141571">
    <property type="entry name" value="Pentapeptide repeat-like"/>
    <property type="match status" value="1"/>
</dbReference>
<evidence type="ECO:0000256" key="1">
    <source>
        <dbReference type="SAM" id="MobiDB-lite"/>
    </source>
</evidence>
<keyword evidence="4" id="KW-1185">Reference proteome</keyword>
<comment type="caution">
    <text evidence="3">The sequence shown here is derived from an EMBL/GenBank/DDBJ whole genome shotgun (WGS) entry which is preliminary data.</text>
</comment>
<keyword evidence="2" id="KW-0732">Signal</keyword>
<dbReference type="InterPro" id="IPR013783">
    <property type="entry name" value="Ig-like_fold"/>
</dbReference>
<dbReference type="Gene3D" id="2.60.40.10">
    <property type="entry name" value="Immunoglobulins"/>
    <property type="match status" value="1"/>
</dbReference>
<dbReference type="RefSeq" id="WP_149611986.1">
    <property type="nucleotide sequence ID" value="NZ_VTUX01000006.1"/>
</dbReference>
<feature type="signal peptide" evidence="2">
    <location>
        <begin position="1"/>
        <end position="22"/>
    </location>
</feature>
<proteinExistence type="predicted"/>
<protein>
    <submittedName>
        <fullName evidence="3">Uncharacterized protein</fullName>
    </submittedName>
</protein>
<feature type="region of interest" description="Disordered" evidence="1">
    <location>
        <begin position="378"/>
        <end position="397"/>
    </location>
</feature>
<name>A0A5B0WUI2_9GAMM</name>
<reference evidence="3 4" key="1">
    <citation type="submission" date="2019-09" db="EMBL/GenBank/DDBJ databases">
        <authorList>
            <person name="Chen X.-Y."/>
        </authorList>
    </citation>
    <scope>NUCLEOTIDE SEQUENCE [LARGE SCALE GENOMIC DNA]</scope>
    <source>
        <strain evidence="3 4">NY5</strain>
    </source>
</reference>